<dbReference type="SUPFAM" id="SSF50044">
    <property type="entry name" value="SH3-domain"/>
    <property type="match status" value="1"/>
</dbReference>
<feature type="domain" description="SH3" evidence="4">
    <location>
        <begin position="6"/>
        <end position="69"/>
    </location>
</feature>
<evidence type="ECO:0000256" key="2">
    <source>
        <dbReference type="PROSITE-ProRule" id="PRU00192"/>
    </source>
</evidence>
<feature type="compositionally biased region" description="Low complexity" evidence="3">
    <location>
        <begin position="611"/>
        <end position="624"/>
    </location>
</feature>
<dbReference type="AlphaFoldDB" id="A0A0L0SB84"/>
<dbReference type="PANTHER" id="PTHR45929:SF7">
    <property type="entry name" value="LAS SEVENTEEN-BINDING PROTEIN 1"/>
    <property type="match status" value="1"/>
</dbReference>
<dbReference type="CDD" id="cd00174">
    <property type="entry name" value="SH3"/>
    <property type="match status" value="1"/>
</dbReference>
<dbReference type="Pfam" id="PF00018">
    <property type="entry name" value="SH3_1"/>
    <property type="match status" value="1"/>
</dbReference>
<proteinExistence type="predicted"/>
<feature type="domain" description="PH" evidence="5">
    <location>
        <begin position="399"/>
        <end position="507"/>
    </location>
</feature>
<dbReference type="Gene3D" id="2.30.30.40">
    <property type="entry name" value="SH3 Domains"/>
    <property type="match status" value="1"/>
</dbReference>
<evidence type="ECO:0000256" key="3">
    <source>
        <dbReference type="SAM" id="MobiDB-lite"/>
    </source>
</evidence>
<name>A0A0L0SB84_ALLM3</name>
<evidence type="ECO:0000259" key="4">
    <source>
        <dbReference type="PROSITE" id="PS50002"/>
    </source>
</evidence>
<dbReference type="PROSITE" id="PS50105">
    <property type="entry name" value="SAM_DOMAIN"/>
    <property type="match status" value="1"/>
</dbReference>
<dbReference type="InterPro" id="IPR001849">
    <property type="entry name" value="PH_domain"/>
</dbReference>
<dbReference type="PROSITE" id="PS50002">
    <property type="entry name" value="SH3"/>
    <property type="match status" value="1"/>
</dbReference>
<feature type="compositionally biased region" description="Low complexity" evidence="3">
    <location>
        <begin position="72"/>
        <end position="81"/>
    </location>
</feature>
<dbReference type="Pfam" id="PF07647">
    <property type="entry name" value="SAM_2"/>
    <property type="match status" value="1"/>
</dbReference>
<feature type="domain" description="SAM" evidence="6">
    <location>
        <begin position="197"/>
        <end position="260"/>
    </location>
</feature>
<feature type="region of interest" description="Disordered" evidence="3">
    <location>
        <begin position="561"/>
        <end position="669"/>
    </location>
</feature>
<dbReference type="PRINTS" id="PR00452">
    <property type="entry name" value="SH3DOMAIN"/>
</dbReference>
<dbReference type="eggNOG" id="KOG3771">
    <property type="taxonomic scope" value="Eukaryota"/>
</dbReference>
<evidence type="ECO:0000259" key="5">
    <source>
        <dbReference type="PROSITE" id="PS50003"/>
    </source>
</evidence>
<feature type="compositionally biased region" description="Pro residues" evidence="3">
    <location>
        <begin position="98"/>
        <end position="112"/>
    </location>
</feature>
<dbReference type="EMBL" id="GG745335">
    <property type="protein sequence ID" value="KNE59746.1"/>
    <property type="molecule type" value="Genomic_DNA"/>
</dbReference>
<dbReference type="OrthoDB" id="73680at2759"/>
<sequence>MPAAPGQYKVVYAVHDFKAEDEDEVSFKTGEEIVVLERDDEFGDGWWMGRTQDGQIGLFPANFTSPTPPSPTTSESTASAPRADDDAHDRDVRAAPAPAAPPALAPEPPTPTKHPAHRESVMGPPPPSAMSADLDSADDDPYEALMQDLRKSIDMSTSKLEELRRASEQHDAPPLPDIPVHLQAMATSYTSRPPLTWTVAEVAAWVADAGFAPLAPNFARNEINGEAMLSLTLPTLKELQIPALGKRIQIMNAIVALKEEWGLADENAPGSTLGRGRRPSASPAATPPPPGLPPSSSSVVGPPPTHLSVSPVRRPSASAASSLNRTRSPSLGRGSVSQRSSGSTASGPTPLHLVPPVPPVPAAAEPVVIRETTPTPAPAMSRQNMWLPNTDLPAMALKDPDMAGVLKTLENTTGYGGAEGEWKRRWMVLHDGVLYWYKDKAAAHALHAIAIHSGFKIMPDATIKSGRHGIRVTEMNPDAGPRKVYLFYTDDSAAARNWQRALTKTTIFHSQHEAAKHGHDGVEIIGDPRDVIRAIRINDDDMNRSELGMINQEWMGRDPYAHVPPAHPLGTRSLPRSASGTSMRDPNAGPPPPNPGRRPSLPHNAFSTRSAPSAAPSTAPATLPLVPPPPPEKDFPVSHPVFAPRSYSMDRRPSGGMPTHVRRPSGGMPANLRQPVGPPVGPSPDRIHAALTFVNAHLPPSEQCTAFRDLVSGVSFLHMLANWSATALPPHYARAVRDPARYRIDWLDNWDVALGWASELGVVVPVSVVPEKLASGREEVFVELVNAVQRTPGYEQ</sequence>
<evidence type="ECO:0008006" key="9">
    <source>
        <dbReference type="Google" id="ProtNLM"/>
    </source>
</evidence>
<gene>
    <name evidence="7" type="ORF">AMAG_05210</name>
</gene>
<dbReference type="SMART" id="SM00454">
    <property type="entry name" value="SAM"/>
    <property type="match status" value="1"/>
</dbReference>
<evidence type="ECO:0000313" key="8">
    <source>
        <dbReference type="Proteomes" id="UP000054350"/>
    </source>
</evidence>
<feature type="compositionally biased region" description="Basic and acidic residues" evidence="3">
    <location>
        <begin position="82"/>
        <end position="93"/>
    </location>
</feature>
<dbReference type="InterPro" id="IPR036028">
    <property type="entry name" value="SH3-like_dom_sf"/>
</dbReference>
<dbReference type="InterPro" id="IPR001660">
    <property type="entry name" value="SAM"/>
</dbReference>
<feature type="region of interest" description="Disordered" evidence="3">
    <location>
        <begin position="267"/>
        <end position="358"/>
    </location>
</feature>
<organism evidence="7 8">
    <name type="scientific">Allomyces macrogynus (strain ATCC 38327)</name>
    <name type="common">Allomyces javanicus var. macrogynus</name>
    <dbReference type="NCBI Taxonomy" id="578462"/>
    <lineage>
        <taxon>Eukaryota</taxon>
        <taxon>Fungi</taxon>
        <taxon>Fungi incertae sedis</taxon>
        <taxon>Blastocladiomycota</taxon>
        <taxon>Blastocladiomycetes</taxon>
        <taxon>Blastocladiales</taxon>
        <taxon>Blastocladiaceae</taxon>
        <taxon>Allomyces</taxon>
    </lineage>
</organism>
<evidence type="ECO:0000313" key="7">
    <source>
        <dbReference type="EMBL" id="KNE59746.1"/>
    </source>
</evidence>
<accession>A0A0L0SB84</accession>
<dbReference type="Pfam" id="PF00169">
    <property type="entry name" value="PH"/>
    <property type="match status" value="1"/>
</dbReference>
<dbReference type="PANTHER" id="PTHR45929">
    <property type="entry name" value="JAK PATHWAY SIGNAL TRANSDUCTION ADAPTOR MOLECULE"/>
    <property type="match status" value="1"/>
</dbReference>
<dbReference type="SMART" id="SM00233">
    <property type="entry name" value="PH"/>
    <property type="match status" value="1"/>
</dbReference>
<dbReference type="InterPro" id="IPR011993">
    <property type="entry name" value="PH-like_dom_sf"/>
</dbReference>
<dbReference type="SUPFAM" id="SSF50729">
    <property type="entry name" value="PH domain-like"/>
    <property type="match status" value="1"/>
</dbReference>
<keyword evidence="8" id="KW-1185">Reference proteome</keyword>
<dbReference type="Proteomes" id="UP000054350">
    <property type="component" value="Unassembled WGS sequence"/>
</dbReference>
<dbReference type="SUPFAM" id="SSF47769">
    <property type="entry name" value="SAM/Pointed domain"/>
    <property type="match status" value="1"/>
</dbReference>
<dbReference type="Gene3D" id="1.10.150.50">
    <property type="entry name" value="Transcription Factor, Ets-1"/>
    <property type="match status" value="1"/>
</dbReference>
<feature type="region of interest" description="Disordered" evidence="3">
    <location>
        <begin position="44"/>
        <end position="139"/>
    </location>
</feature>
<dbReference type="PROSITE" id="PS50003">
    <property type="entry name" value="PH_DOMAIN"/>
    <property type="match status" value="1"/>
</dbReference>
<evidence type="ECO:0000259" key="6">
    <source>
        <dbReference type="PROSITE" id="PS50105"/>
    </source>
</evidence>
<reference evidence="8" key="2">
    <citation type="submission" date="2009-11" db="EMBL/GenBank/DDBJ databases">
        <title>The Genome Sequence of Allomyces macrogynus strain ATCC 38327.</title>
        <authorList>
            <consortium name="The Broad Institute Genome Sequencing Platform"/>
            <person name="Russ C."/>
            <person name="Cuomo C."/>
            <person name="Shea T."/>
            <person name="Young S.K."/>
            <person name="Zeng Q."/>
            <person name="Koehrsen M."/>
            <person name="Haas B."/>
            <person name="Borodovsky M."/>
            <person name="Guigo R."/>
            <person name="Alvarado L."/>
            <person name="Berlin A."/>
            <person name="Borenstein D."/>
            <person name="Chen Z."/>
            <person name="Engels R."/>
            <person name="Freedman E."/>
            <person name="Gellesch M."/>
            <person name="Goldberg J."/>
            <person name="Griggs A."/>
            <person name="Gujja S."/>
            <person name="Heiman D."/>
            <person name="Hepburn T."/>
            <person name="Howarth C."/>
            <person name="Jen D."/>
            <person name="Larson L."/>
            <person name="Lewis B."/>
            <person name="Mehta T."/>
            <person name="Park D."/>
            <person name="Pearson M."/>
            <person name="Roberts A."/>
            <person name="Saif S."/>
            <person name="Shenoy N."/>
            <person name="Sisk P."/>
            <person name="Stolte C."/>
            <person name="Sykes S."/>
            <person name="Walk T."/>
            <person name="White J."/>
            <person name="Yandava C."/>
            <person name="Burger G."/>
            <person name="Gray M.W."/>
            <person name="Holland P.W.H."/>
            <person name="King N."/>
            <person name="Lang F.B.F."/>
            <person name="Roger A.J."/>
            <person name="Ruiz-Trillo I."/>
            <person name="Lander E."/>
            <person name="Nusbaum C."/>
        </authorList>
    </citation>
    <scope>NUCLEOTIDE SEQUENCE [LARGE SCALE GENOMIC DNA]</scope>
    <source>
        <strain evidence="8">ATCC 38327</strain>
    </source>
</reference>
<dbReference type="SMART" id="SM00326">
    <property type="entry name" value="SH3"/>
    <property type="match status" value="1"/>
</dbReference>
<dbReference type="STRING" id="578462.A0A0L0SB84"/>
<keyword evidence="1 2" id="KW-0728">SH3 domain</keyword>
<feature type="compositionally biased region" description="Low complexity" evidence="3">
    <location>
        <begin position="308"/>
        <end position="322"/>
    </location>
</feature>
<feature type="compositionally biased region" description="Polar residues" evidence="3">
    <location>
        <begin position="574"/>
        <end position="584"/>
    </location>
</feature>
<dbReference type="InterPro" id="IPR013761">
    <property type="entry name" value="SAM/pointed_sf"/>
</dbReference>
<reference evidence="7 8" key="1">
    <citation type="submission" date="2009-11" db="EMBL/GenBank/DDBJ databases">
        <title>Annotation of Allomyces macrogynus ATCC 38327.</title>
        <authorList>
            <consortium name="The Broad Institute Genome Sequencing Platform"/>
            <person name="Russ C."/>
            <person name="Cuomo C."/>
            <person name="Burger G."/>
            <person name="Gray M.W."/>
            <person name="Holland P.W.H."/>
            <person name="King N."/>
            <person name="Lang F.B.F."/>
            <person name="Roger A.J."/>
            <person name="Ruiz-Trillo I."/>
            <person name="Young S.K."/>
            <person name="Zeng Q."/>
            <person name="Gargeya S."/>
            <person name="Fitzgerald M."/>
            <person name="Haas B."/>
            <person name="Abouelleil A."/>
            <person name="Alvarado L."/>
            <person name="Arachchi H.M."/>
            <person name="Berlin A."/>
            <person name="Chapman S.B."/>
            <person name="Gearin G."/>
            <person name="Goldberg J."/>
            <person name="Griggs A."/>
            <person name="Gujja S."/>
            <person name="Hansen M."/>
            <person name="Heiman D."/>
            <person name="Howarth C."/>
            <person name="Larimer J."/>
            <person name="Lui A."/>
            <person name="MacDonald P.J.P."/>
            <person name="McCowen C."/>
            <person name="Montmayeur A."/>
            <person name="Murphy C."/>
            <person name="Neiman D."/>
            <person name="Pearson M."/>
            <person name="Priest M."/>
            <person name="Roberts A."/>
            <person name="Saif S."/>
            <person name="Shea T."/>
            <person name="Sisk P."/>
            <person name="Stolte C."/>
            <person name="Sykes S."/>
            <person name="Wortman J."/>
            <person name="Nusbaum C."/>
            <person name="Birren B."/>
        </authorList>
    </citation>
    <scope>NUCLEOTIDE SEQUENCE [LARGE SCALE GENOMIC DNA]</scope>
    <source>
        <strain evidence="7 8">ATCC 38327</strain>
    </source>
</reference>
<dbReference type="VEuPathDB" id="FungiDB:AMAG_05210"/>
<feature type="compositionally biased region" description="Low complexity" evidence="3">
    <location>
        <begin position="330"/>
        <end position="347"/>
    </location>
</feature>
<dbReference type="InterPro" id="IPR050670">
    <property type="entry name" value="STAM"/>
</dbReference>
<evidence type="ECO:0000256" key="1">
    <source>
        <dbReference type="ARBA" id="ARBA00022443"/>
    </source>
</evidence>
<dbReference type="InterPro" id="IPR001452">
    <property type="entry name" value="SH3_domain"/>
</dbReference>
<protein>
    <recommendedName>
        <fullName evidence="9">SH3 domain-containing protein</fullName>
    </recommendedName>
</protein>
<dbReference type="Gene3D" id="2.30.29.30">
    <property type="entry name" value="Pleckstrin-homology domain (PH domain)/Phosphotyrosine-binding domain (PTB)"/>
    <property type="match status" value="1"/>
</dbReference>